<evidence type="ECO:0000259" key="2">
    <source>
        <dbReference type="PROSITE" id="PS51782"/>
    </source>
</evidence>
<dbReference type="PANTHER" id="PTHR38731:SF1">
    <property type="entry name" value="FECR PROTEIN DOMAIN-CONTAINING PROTEIN"/>
    <property type="match status" value="1"/>
</dbReference>
<dbReference type="Gene3D" id="2.60.120.1440">
    <property type="match status" value="1"/>
</dbReference>
<dbReference type="Proteomes" id="UP001500713">
    <property type="component" value="Unassembled WGS sequence"/>
</dbReference>
<dbReference type="Pfam" id="PF04773">
    <property type="entry name" value="FecR"/>
    <property type="match status" value="1"/>
</dbReference>
<dbReference type="EMBL" id="BAAAEM010000002">
    <property type="protein sequence ID" value="GAA0465948.1"/>
    <property type="molecule type" value="Genomic_DNA"/>
</dbReference>
<feature type="domain" description="LysM" evidence="2">
    <location>
        <begin position="43"/>
        <end position="90"/>
    </location>
</feature>
<evidence type="ECO:0000313" key="4">
    <source>
        <dbReference type="Proteomes" id="UP001500713"/>
    </source>
</evidence>
<dbReference type="RefSeq" id="WP_229954125.1">
    <property type="nucleotide sequence ID" value="NZ_BAAAEM010000002.1"/>
</dbReference>
<reference evidence="3 4" key="1">
    <citation type="journal article" date="2019" name="Int. J. Syst. Evol. Microbiol.">
        <title>The Global Catalogue of Microorganisms (GCM) 10K type strain sequencing project: providing services to taxonomists for standard genome sequencing and annotation.</title>
        <authorList>
            <consortium name="The Broad Institute Genomics Platform"/>
            <consortium name="The Broad Institute Genome Sequencing Center for Infectious Disease"/>
            <person name="Wu L."/>
            <person name="Ma J."/>
        </authorList>
    </citation>
    <scope>NUCLEOTIDE SEQUENCE [LARGE SCALE GENOMIC DNA]</scope>
    <source>
        <strain evidence="3 4">JCM 14162</strain>
    </source>
</reference>
<accession>A0ABN1A2J5</accession>
<dbReference type="InterPro" id="IPR036779">
    <property type="entry name" value="LysM_dom_sf"/>
</dbReference>
<feature type="chain" id="PRO_5046962459" evidence="1">
    <location>
        <begin position="35"/>
        <end position="455"/>
    </location>
</feature>
<proteinExistence type="predicted"/>
<feature type="signal peptide" evidence="1">
    <location>
        <begin position="1"/>
        <end position="34"/>
    </location>
</feature>
<dbReference type="InterPro" id="IPR018392">
    <property type="entry name" value="LysM"/>
</dbReference>
<comment type="caution">
    <text evidence="3">The sequence shown here is derived from an EMBL/GenBank/DDBJ whole genome shotgun (WGS) entry which is preliminary data.</text>
</comment>
<dbReference type="InterPro" id="IPR006860">
    <property type="entry name" value="FecR"/>
</dbReference>
<dbReference type="Gene3D" id="3.10.350.10">
    <property type="entry name" value="LysM domain"/>
    <property type="match status" value="1"/>
</dbReference>
<dbReference type="PROSITE" id="PS51782">
    <property type="entry name" value="LYSM"/>
    <property type="match status" value="1"/>
</dbReference>
<dbReference type="SMART" id="SM00257">
    <property type="entry name" value="LysM"/>
    <property type="match status" value="1"/>
</dbReference>
<dbReference type="InterPro" id="IPR016930">
    <property type="entry name" value="UCP029644"/>
</dbReference>
<sequence length="455" mass="49444">MALGTSKRQVSSYLRLFALVSIAPISITPLAAQAQTSADNMRVDYVFKKGDTLFELAQKYMRKRSDYVTVQRLNRIANPRFIPVGKTISIPFRLLKYRESEASLSAFRGNVAIADGGRNITPVRGLAIGEGSRLATSAGSFLTLQLEDGSRISMPSNSKMRITRLRQILLTDSIDYELAVDSGRVRSKVTPFDKKADRYRVRTPVAVSAVRGTDYRTRVDEETGTAFSETVEGSIDVAAGESFDGAASVSVPEGVGAAATVTGELATADLLTPPEIVDPAKVQSEETLDFSIAPRATAKAHRILISSDAGFVDVVTEQLGDGQTISLASIPDGRYFGKATAIDEDGFEGMPFNYSFKRQLSTLSGSADSGDFGYRFKWVGAGSGKRTYRFQLMLGGTDTVPIVDEAGLTRDVITLSDLPDGEYFWRVGVTQYSSDPEDKDVFQKWTDFEKLTVAG</sequence>
<keyword evidence="4" id="KW-1185">Reference proteome</keyword>
<keyword evidence="1" id="KW-0732">Signal</keyword>
<dbReference type="PIRSF" id="PIRSF029644">
    <property type="entry name" value="UCP029644"/>
    <property type="match status" value="1"/>
</dbReference>
<dbReference type="PANTHER" id="PTHR38731">
    <property type="entry name" value="LIPL45-RELATED LIPOPROTEIN-RELATED"/>
    <property type="match status" value="1"/>
</dbReference>
<name>A0ABN1A2J5_9SPHN</name>
<evidence type="ECO:0000256" key="1">
    <source>
        <dbReference type="SAM" id="SignalP"/>
    </source>
</evidence>
<dbReference type="CDD" id="cd00118">
    <property type="entry name" value="LysM"/>
    <property type="match status" value="1"/>
</dbReference>
<organism evidence="3 4">
    <name type="scientific">Parasphingorhabdus litoris</name>
    <dbReference type="NCBI Taxonomy" id="394733"/>
    <lineage>
        <taxon>Bacteria</taxon>
        <taxon>Pseudomonadati</taxon>
        <taxon>Pseudomonadota</taxon>
        <taxon>Alphaproteobacteria</taxon>
        <taxon>Sphingomonadales</taxon>
        <taxon>Sphingomonadaceae</taxon>
        <taxon>Parasphingorhabdus</taxon>
    </lineage>
</organism>
<gene>
    <name evidence="3" type="ORF">GCM10009096_03250</name>
</gene>
<protein>
    <submittedName>
        <fullName evidence="3">FecR domain-containing protein</fullName>
    </submittedName>
</protein>
<evidence type="ECO:0000313" key="3">
    <source>
        <dbReference type="EMBL" id="GAA0465948.1"/>
    </source>
</evidence>
<dbReference type="Pfam" id="PF01476">
    <property type="entry name" value="LysM"/>
    <property type="match status" value="1"/>
</dbReference>